<feature type="chain" id="PRO_5032651748" evidence="4">
    <location>
        <begin position="18"/>
        <end position="291"/>
    </location>
</feature>
<dbReference type="InterPro" id="IPR020472">
    <property type="entry name" value="WD40_PAC1"/>
</dbReference>
<dbReference type="InterPro" id="IPR019775">
    <property type="entry name" value="WD40_repeat_CS"/>
</dbReference>
<dbReference type="SMART" id="SM00320">
    <property type="entry name" value="WD40"/>
    <property type="match status" value="4"/>
</dbReference>
<dbReference type="PROSITE" id="PS50082">
    <property type="entry name" value="WD_REPEATS_2"/>
    <property type="match status" value="4"/>
</dbReference>
<feature type="signal peptide" evidence="4">
    <location>
        <begin position="1"/>
        <end position="17"/>
    </location>
</feature>
<dbReference type="InterPro" id="IPR001680">
    <property type="entry name" value="WD40_rpt"/>
</dbReference>
<name>A0A813SVZ3_9BILA</name>
<keyword evidence="6" id="KW-1185">Reference proteome</keyword>
<keyword evidence="1 3" id="KW-0853">WD repeat</keyword>
<evidence type="ECO:0000256" key="4">
    <source>
        <dbReference type="SAM" id="SignalP"/>
    </source>
</evidence>
<feature type="repeat" description="WD" evidence="3">
    <location>
        <begin position="200"/>
        <end position="240"/>
    </location>
</feature>
<feature type="repeat" description="WD" evidence="3">
    <location>
        <begin position="30"/>
        <end position="70"/>
    </location>
</feature>
<sequence>MFKKIFFFLLIINELSSYQILNKPTLIGTLSTHTSSIRSLFAFPNGFLASSSEDYSIKIWNSNNGSLIRTLIGSLLRNISVHSQSILCLSILPNGLLASGAKDGTIKIWDSNTGSLVKILVEQNEPIYSLTIFKNGYLAYSDTLNEEGNSTIRSMNILQNGNLVSGLDAPKTMVDTITMVHPCKIIKLWSPNLDSLIRTLSGHTDKIKSLAILTNGILASGSNDQDINLWNVRDGFLIRKLSSHNGAINSLLILQNGFLASASEDGTIKVWNPYNGTLFRTNSVLKALYIH</sequence>
<dbReference type="OrthoDB" id="756370at2759"/>
<proteinExistence type="predicted"/>
<dbReference type="PANTHER" id="PTHR19848">
    <property type="entry name" value="WD40 REPEAT PROTEIN"/>
    <property type="match status" value="1"/>
</dbReference>
<dbReference type="PROSITE" id="PS00678">
    <property type="entry name" value="WD_REPEATS_1"/>
    <property type="match status" value="2"/>
</dbReference>
<dbReference type="InterPro" id="IPR015943">
    <property type="entry name" value="WD40/YVTN_repeat-like_dom_sf"/>
</dbReference>
<dbReference type="CDD" id="cd00200">
    <property type="entry name" value="WD40"/>
    <property type="match status" value="1"/>
</dbReference>
<protein>
    <submittedName>
        <fullName evidence="5">Uncharacterized protein</fullName>
    </submittedName>
</protein>
<feature type="repeat" description="WD" evidence="3">
    <location>
        <begin position="241"/>
        <end position="281"/>
    </location>
</feature>
<evidence type="ECO:0000256" key="1">
    <source>
        <dbReference type="ARBA" id="ARBA00022574"/>
    </source>
</evidence>
<dbReference type="Pfam" id="PF00400">
    <property type="entry name" value="WD40"/>
    <property type="match status" value="4"/>
</dbReference>
<evidence type="ECO:0000313" key="5">
    <source>
        <dbReference type="EMBL" id="CAF0802278.1"/>
    </source>
</evidence>
<evidence type="ECO:0000256" key="2">
    <source>
        <dbReference type="ARBA" id="ARBA00022737"/>
    </source>
</evidence>
<keyword evidence="4" id="KW-0732">Signal</keyword>
<comment type="caution">
    <text evidence="5">The sequence shown here is derived from an EMBL/GenBank/DDBJ whole genome shotgun (WGS) entry which is preliminary data.</text>
</comment>
<reference evidence="5" key="1">
    <citation type="submission" date="2021-02" db="EMBL/GenBank/DDBJ databases">
        <authorList>
            <person name="Nowell W R."/>
        </authorList>
    </citation>
    <scope>NUCLEOTIDE SEQUENCE</scope>
    <source>
        <strain evidence="5">Ploen Becks lab</strain>
    </source>
</reference>
<dbReference type="PANTHER" id="PTHR19848:SF8">
    <property type="entry name" value="F-BOX AND WD REPEAT DOMAIN CONTAINING 7"/>
    <property type="match status" value="1"/>
</dbReference>
<accession>A0A813SVZ3</accession>
<evidence type="ECO:0000256" key="3">
    <source>
        <dbReference type="PROSITE-ProRule" id="PRU00221"/>
    </source>
</evidence>
<dbReference type="PROSITE" id="PS50294">
    <property type="entry name" value="WD_REPEATS_REGION"/>
    <property type="match status" value="4"/>
</dbReference>
<organism evidence="5 6">
    <name type="scientific">Brachionus calyciflorus</name>
    <dbReference type="NCBI Taxonomy" id="104777"/>
    <lineage>
        <taxon>Eukaryota</taxon>
        <taxon>Metazoa</taxon>
        <taxon>Spiralia</taxon>
        <taxon>Gnathifera</taxon>
        <taxon>Rotifera</taxon>
        <taxon>Eurotatoria</taxon>
        <taxon>Monogononta</taxon>
        <taxon>Pseudotrocha</taxon>
        <taxon>Ploima</taxon>
        <taxon>Brachionidae</taxon>
        <taxon>Brachionus</taxon>
    </lineage>
</organism>
<gene>
    <name evidence="5" type="ORF">OXX778_LOCUS6532</name>
</gene>
<dbReference type="Gene3D" id="2.130.10.10">
    <property type="entry name" value="YVTN repeat-like/Quinoprotein amine dehydrogenase"/>
    <property type="match status" value="2"/>
</dbReference>
<keyword evidence="2" id="KW-0677">Repeat</keyword>
<dbReference type="InterPro" id="IPR036322">
    <property type="entry name" value="WD40_repeat_dom_sf"/>
</dbReference>
<dbReference type="SUPFAM" id="SSF50978">
    <property type="entry name" value="WD40 repeat-like"/>
    <property type="match status" value="1"/>
</dbReference>
<dbReference type="Proteomes" id="UP000663879">
    <property type="component" value="Unassembled WGS sequence"/>
</dbReference>
<dbReference type="EMBL" id="CAJNOC010000781">
    <property type="protein sequence ID" value="CAF0802278.1"/>
    <property type="molecule type" value="Genomic_DNA"/>
</dbReference>
<feature type="repeat" description="WD" evidence="3">
    <location>
        <begin position="79"/>
        <end position="119"/>
    </location>
</feature>
<dbReference type="AlphaFoldDB" id="A0A813SVZ3"/>
<evidence type="ECO:0000313" key="6">
    <source>
        <dbReference type="Proteomes" id="UP000663879"/>
    </source>
</evidence>
<dbReference type="PRINTS" id="PR00320">
    <property type="entry name" value="GPROTEINBRPT"/>
</dbReference>